<organism evidence="9 10">
    <name type="scientific">Flagellimonas abyssi</name>
    <dbReference type="NCBI Taxonomy" id="2864871"/>
    <lineage>
        <taxon>Bacteria</taxon>
        <taxon>Pseudomonadati</taxon>
        <taxon>Bacteroidota</taxon>
        <taxon>Flavobacteriia</taxon>
        <taxon>Flavobacteriales</taxon>
        <taxon>Flavobacteriaceae</taxon>
        <taxon>Flagellimonas</taxon>
    </lineage>
</organism>
<evidence type="ECO:0000259" key="8">
    <source>
        <dbReference type="Pfam" id="PF01915"/>
    </source>
</evidence>
<dbReference type="SUPFAM" id="SSF51445">
    <property type="entry name" value="(Trans)glycosidases"/>
    <property type="match status" value="1"/>
</dbReference>
<evidence type="ECO:0000256" key="5">
    <source>
        <dbReference type="ARBA" id="ARBA00022801"/>
    </source>
</evidence>
<dbReference type="PANTHER" id="PTHR30620">
    <property type="entry name" value="PERIPLASMIC BETA-GLUCOSIDASE-RELATED"/>
    <property type="match status" value="1"/>
</dbReference>
<dbReference type="Gene3D" id="3.40.50.1700">
    <property type="entry name" value="Glycoside hydrolase family 3 C-terminal domain"/>
    <property type="match status" value="1"/>
</dbReference>
<dbReference type="Gene3D" id="3.20.20.300">
    <property type="entry name" value="Glycoside hydrolase, family 3, N-terminal domain"/>
    <property type="match status" value="1"/>
</dbReference>
<sequence length="770" mass="84556">MHTLKQNLKLGSLFLATIFVGCSPKFTEETKEGFNLVKNENGATLGYSQDSGVSILTVDQMAFKDLNKNGTLDPYEDWRLTADERAKDLASKMSVEQIAGLMLYSAHQSIPGGGNSFFGAVTYNGKPYKESGAKPSDLSDAQKKFLLEDNLRHVLITSVESPGVSAQWNNNAQAMVEGIGLGIPINTSSDPRHGSDSYAEFNAGAGGKISMWPSTLGLAASFDPSLMQQFGKIASQEYRALGIATALSPQIDLATEPRWSRFDGTMGEDPKLAADMARAYVEGFQASENGDWGMQSVNAMVKHWPGGGPEEGGRDGHFGYGSYAVYPGKNLEDHLKPFTEGAFALKGPTKMATAVMPYYTISYEQDTKNGENVGNAYNKYLITDLLRGKYGYDGVVCTDWGITGDAPNVYEFRGKPWGVENLSVAERHYKIIEAGCDQFGGNNDMGPVIEAYQMGVEEHGEEYMRKRFETSAVRLLKNIFRTGLFENPYLDVAQTEKIVGNSEFMEAGYNAQLKSIVMLKNNEKTLPVENKRKVYVPQRYVAPTVNWFGVATEERTEHPFNMEVVAKYFEVVDYPDEADFALVGIENPNGGVGYDVADTENGGNGYVPISLQYGTYTATNAREQSIAAGSPLEKGVDNRSYNGKTTTSINISDMSLVTDTKRKMGDKPVVVIVRVAKPLVFAEIESSADAILVHMGVQDQALMDIVSGKVEPSALLPFQMPKDMLTVEQQFEDVPRDMDPYTDTNGNSYDFSFGLNWSGVIDDERIQAYK</sequence>
<evidence type="ECO:0000256" key="3">
    <source>
        <dbReference type="ARBA" id="ARBA00012744"/>
    </source>
</evidence>
<comment type="catalytic activity">
    <reaction evidence="1">
        <text>Hydrolysis of terminal, non-reducing beta-D-glucosyl residues with release of beta-D-glucose.</text>
        <dbReference type="EC" id="3.2.1.21"/>
    </reaction>
</comment>
<keyword evidence="10" id="KW-1185">Reference proteome</keyword>
<dbReference type="Pfam" id="PF00933">
    <property type="entry name" value="Glyco_hydro_3"/>
    <property type="match status" value="1"/>
</dbReference>
<dbReference type="Proteomes" id="UP001196136">
    <property type="component" value="Unassembled WGS sequence"/>
</dbReference>
<dbReference type="PROSITE" id="PS51257">
    <property type="entry name" value="PROKAR_LIPOPROTEIN"/>
    <property type="match status" value="1"/>
</dbReference>
<keyword evidence="5 9" id="KW-0378">Hydrolase</keyword>
<dbReference type="EC" id="3.2.1.21" evidence="3"/>
<evidence type="ECO:0000259" key="7">
    <source>
        <dbReference type="Pfam" id="PF00933"/>
    </source>
</evidence>
<dbReference type="EMBL" id="JAHZSV010000001">
    <property type="protein sequence ID" value="MBW8198651.1"/>
    <property type="molecule type" value="Genomic_DNA"/>
</dbReference>
<protein>
    <recommendedName>
        <fullName evidence="3">beta-glucosidase</fullName>
        <ecNumber evidence="3">3.2.1.21</ecNumber>
    </recommendedName>
</protein>
<evidence type="ECO:0000256" key="1">
    <source>
        <dbReference type="ARBA" id="ARBA00000448"/>
    </source>
</evidence>
<name>A0ABS7EM90_9FLAO</name>
<comment type="similarity">
    <text evidence="2">Belongs to the glycosyl hydrolase 3 family.</text>
</comment>
<feature type="domain" description="Glycoside hydrolase family 3 N-terminal" evidence="7">
    <location>
        <begin position="139"/>
        <end position="438"/>
    </location>
</feature>
<proteinExistence type="inferred from homology"/>
<evidence type="ECO:0000256" key="6">
    <source>
        <dbReference type="ARBA" id="ARBA00023295"/>
    </source>
</evidence>
<dbReference type="Pfam" id="PF01915">
    <property type="entry name" value="Glyco_hydro_3_C"/>
    <property type="match status" value="1"/>
</dbReference>
<dbReference type="InterPro" id="IPR017853">
    <property type="entry name" value="GH"/>
</dbReference>
<dbReference type="InterPro" id="IPR036881">
    <property type="entry name" value="Glyco_hydro_3_C_sf"/>
</dbReference>
<gene>
    <name evidence="9" type="ORF">K1F36_02335</name>
</gene>
<comment type="caution">
    <text evidence="9">The sequence shown here is derived from an EMBL/GenBank/DDBJ whole genome shotgun (WGS) entry which is preliminary data.</text>
</comment>
<dbReference type="PANTHER" id="PTHR30620:SF16">
    <property type="entry name" value="LYSOSOMAL BETA GLUCOSIDASE"/>
    <property type="match status" value="1"/>
</dbReference>
<evidence type="ECO:0000313" key="10">
    <source>
        <dbReference type="Proteomes" id="UP001196136"/>
    </source>
</evidence>
<reference evidence="9 10" key="1">
    <citation type="submission" date="2021-08" db="EMBL/GenBank/DDBJ databases">
        <title>Muricauda profundi sp. nov., a marine bacterium isolated from deep seawater of the Mariana Trench.</title>
        <authorList>
            <person name="Wei Y."/>
        </authorList>
    </citation>
    <scope>NUCLEOTIDE SEQUENCE [LARGE SCALE GENOMIC DNA]</scope>
    <source>
        <strain evidence="9 10">W52</strain>
    </source>
</reference>
<evidence type="ECO:0000313" key="9">
    <source>
        <dbReference type="EMBL" id="MBW8198651.1"/>
    </source>
</evidence>
<keyword evidence="4" id="KW-0732">Signal</keyword>
<accession>A0ABS7EM90</accession>
<evidence type="ECO:0000256" key="2">
    <source>
        <dbReference type="ARBA" id="ARBA00005336"/>
    </source>
</evidence>
<keyword evidence="6" id="KW-0326">Glycosidase</keyword>
<dbReference type="RefSeq" id="WP_220112352.1">
    <property type="nucleotide sequence ID" value="NZ_JAHZSV010000001.1"/>
</dbReference>
<dbReference type="GO" id="GO:0016787">
    <property type="term" value="F:hydrolase activity"/>
    <property type="evidence" value="ECO:0007669"/>
    <property type="project" value="UniProtKB-KW"/>
</dbReference>
<dbReference type="InterPro" id="IPR036962">
    <property type="entry name" value="Glyco_hydro_3_N_sf"/>
</dbReference>
<dbReference type="InterPro" id="IPR002772">
    <property type="entry name" value="Glyco_hydro_3_C"/>
</dbReference>
<evidence type="ECO:0000256" key="4">
    <source>
        <dbReference type="ARBA" id="ARBA00022729"/>
    </source>
</evidence>
<dbReference type="PRINTS" id="PR00133">
    <property type="entry name" value="GLHYDRLASE3"/>
</dbReference>
<dbReference type="InterPro" id="IPR001764">
    <property type="entry name" value="Glyco_hydro_3_N"/>
</dbReference>
<dbReference type="InterPro" id="IPR051915">
    <property type="entry name" value="Cellulose_Degrad_GH3"/>
</dbReference>
<feature type="domain" description="Glycoside hydrolase family 3 C-terminal" evidence="8">
    <location>
        <begin position="516"/>
        <end position="756"/>
    </location>
</feature>
<dbReference type="SUPFAM" id="SSF52279">
    <property type="entry name" value="Beta-D-glucan exohydrolase, C-terminal domain"/>
    <property type="match status" value="1"/>
</dbReference>